<gene>
    <name evidence="2" type="ordered locus">KNP414_07032</name>
</gene>
<proteinExistence type="predicted"/>
<dbReference type="Proteomes" id="UP000006620">
    <property type="component" value="Chromosome"/>
</dbReference>
<dbReference type="KEGG" id="pms:KNP414_07032"/>
<evidence type="ECO:0000313" key="2">
    <source>
        <dbReference type="EMBL" id="AEI45544.1"/>
    </source>
</evidence>
<feature type="domain" description="N-acetyltransferase" evidence="1">
    <location>
        <begin position="4"/>
        <end position="156"/>
    </location>
</feature>
<reference evidence="2 3" key="2">
    <citation type="journal article" date="2013" name="Genome Announc.">
        <title>Genome Sequence of Growth-Improving Paenibacillus mucilaginosus Strain KNP414.</title>
        <authorList>
            <person name="Lu J.J."/>
            <person name="Wang J.F."/>
            <person name="Hu X.F."/>
        </authorList>
    </citation>
    <scope>NUCLEOTIDE SEQUENCE [LARGE SCALE GENOMIC DNA]</scope>
    <source>
        <strain evidence="2 3">KNP414</strain>
    </source>
</reference>
<dbReference type="HOGENOM" id="CLU_1459971_0_0_9"/>
<reference evidence="3" key="1">
    <citation type="submission" date="2011-06" db="EMBL/GenBank/DDBJ databases">
        <title>Complete genome sequence of Paenibacillus mucilaginosus KNP414.</title>
        <authorList>
            <person name="Wang J."/>
            <person name="Hu S."/>
            <person name="Hu X."/>
            <person name="Zhang B."/>
            <person name="Dong D."/>
            <person name="Zhang S."/>
            <person name="Zhao K."/>
            <person name="Wu D."/>
        </authorList>
    </citation>
    <scope>NUCLEOTIDE SEQUENCE [LARGE SCALE GENOMIC DNA]</scope>
    <source>
        <strain evidence="3">KNP414</strain>
    </source>
</reference>
<dbReference type="PATRIC" id="fig|1036673.3.peg.6561"/>
<dbReference type="RefSeq" id="WP_013920686.1">
    <property type="nucleotide sequence ID" value="NC_015690.1"/>
</dbReference>
<accession>F8FKF1</accession>
<dbReference type="InterPro" id="IPR000182">
    <property type="entry name" value="GNAT_dom"/>
</dbReference>
<organism evidence="2 3">
    <name type="scientific">Paenibacillus mucilaginosus (strain KNP414)</name>
    <dbReference type="NCBI Taxonomy" id="1036673"/>
    <lineage>
        <taxon>Bacteria</taxon>
        <taxon>Bacillati</taxon>
        <taxon>Bacillota</taxon>
        <taxon>Bacilli</taxon>
        <taxon>Bacillales</taxon>
        <taxon>Paenibacillaceae</taxon>
        <taxon>Paenibacillus</taxon>
    </lineage>
</organism>
<dbReference type="Pfam" id="PF00583">
    <property type="entry name" value="Acetyltransf_1"/>
    <property type="match status" value="1"/>
</dbReference>
<evidence type="ECO:0000259" key="1">
    <source>
        <dbReference type="PROSITE" id="PS51186"/>
    </source>
</evidence>
<dbReference type="EMBL" id="CP002869">
    <property type="protein sequence ID" value="AEI45544.1"/>
    <property type="molecule type" value="Genomic_DNA"/>
</dbReference>
<dbReference type="AlphaFoldDB" id="F8FKF1"/>
<name>F8FKF1_PAEMK</name>
<keyword evidence="2" id="KW-0808">Transferase</keyword>
<dbReference type="GO" id="GO:0016747">
    <property type="term" value="F:acyltransferase activity, transferring groups other than amino-acyl groups"/>
    <property type="evidence" value="ECO:0007669"/>
    <property type="project" value="InterPro"/>
</dbReference>
<dbReference type="SUPFAM" id="SSF55729">
    <property type="entry name" value="Acyl-CoA N-acyltransferases (Nat)"/>
    <property type="match status" value="1"/>
</dbReference>
<dbReference type="InterPro" id="IPR016181">
    <property type="entry name" value="Acyl_CoA_acyltransferase"/>
</dbReference>
<dbReference type="Gene3D" id="3.40.630.30">
    <property type="match status" value="1"/>
</dbReference>
<dbReference type="CDD" id="cd04301">
    <property type="entry name" value="NAT_SF"/>
    <property type="match status" value="1"/>
</dbReference>
<dbReference type="PROSITE" id="PS51186">
    <property type="entry name" value="GNAT"/>
    <property type="match status" value="1"/>
</dbReference>
<sequence length="189" mass="21590">MELITKSEWDPVLWERMEPVYHEGFPPHGRKPVRVIRNAVERGGGYLHAGVDEGEVAAMALTGRLEEIRALLIDYIAVAEAVRSQGMGRRFLDALKAWGQAQGLEGIVIEIECEENAVNRRRASFWEKNGFQLVRDYVHQYIWVPEPFQAMVYAFDSSAKLLQRDGASLFRQMGGFHARAYRVPKGERE</sequence>
<protein>
    <submittedName>
        <fullName evidence="2">GCN5-related N-acetyltransferase</fullName>
    </submittedName>
</protein>
<evidence type="ECO:0000313" key="3">
    <source>
        <dbReference type="Proteomes" id="UP000006620"/>
    </source>
</evidence>